<keyword evidence="1" id="KW-0479">Metal-binding</keyword>
<evidence type="ECO:0000256" key="1">
    <source>
        <dbReference type="PROSITE-ProRule" id="PRU00047"/>
    </source>
</evidence>
<evidence type="ECO:0000313" key="4">
    <source>
        <dbReference type="EMBL" id="KAL3696156.1"/>
    </source>
</evidence>
<dbReference type="Gene3D" id="4.10.60.10">
    <property type="entry name" value="Zinc finger, CCHC-type"/>
    <property type="match status" value="1"/>
</dbReference>
<feature type="domain" description="CCHC-type" evidence="3">
    <location>
        <begin position="126"/>
        <end position="141"/>
    </location>
</feature>
<keyword evidence="1" id="KW-0862">Zinc</keyword>
<dbReference type="Proteomes" id="UP001633002">
    <property type="component" value="Unassembled WGS sequence"/>
</dbReference>
<accession>A0ABD3HYZ3</accession>
<name>A0ABD3HYZ3_9MARC</name>
<dbReference type="GO" id="GO:0008270">
    <property type="term" value="F:zinc ion binding"/>
    <property type="evidence" value="ECO:0007669"/>
    <property type="project" value="UniProtKB-KW"/>
</dbReference>
<keyword evidence="1" id="KW-0863">Zinc-finger</keyword>
<feature type="region of interest" description="Disordered" evidence="2">
    <location>
        <begin position="236"/>
        <end position="309"/>
    </location>
</feature>
<dbReference type="SMART" id="SM00343">
    <property type="entry name" value="ZnF_C2HC"/>
    <property type="match status" value="3"/>
</dbReference>
<dbReference type="Pfam" id="PF00098">
    <property type="entry name" value="zf-CCHC"/>
    <property type="match status" value="1"/>
</dbReference>
<evidence type="ECO:0000256" key="2">
    <source>
        <dbReference type="SAM" id="MobiDB-lite"/>
    </source>
</evidence>
<evidence type="ECO:0000313" key="5">
    <source>
        <dbReference type="Proteomes" id="UP001633002"/>
    </source>
</evidence>
<evidence type="ECO:0000259" key="3">
    <source>
        <dbReference type="PROSITE" id="PS50158"/>
    </source>
</evidence>
<organism evidence="4 5">
    <name type="scientific">Riccia sorocarpa</name>
    <dbReference type="NCBI Taxonomy" id="122646"/>
    <lineage>
        <taxon>Eukaryota</taxon>
        <taxon>Viridiplantae</taxon>
        <taxon>Streptophyta</taxon>
        <taxon>Embryophyta</taxon>
        <taxon>Marchantiophyta</taxon>
        <taxon>Marchantiopsida</taxon>
        <taxon>Marchantiidae</taxon>
        <taxon>Marchantiales</taxon>
        <taxon>Ricciaceae</taxon>
        <taxon>Riccia</taxon>
    </lineage>
</organism>
<feature type="region of interest" description="Disordered" evidence="2">
    <location>
        <begin position="328"/>
        <end position="396"/>
    </location>
</feature>
<dbReference type="InterPro" id="IPR001878">
    <property type="entry name" value="Znf_CCHC"/>
</dbReference>
<feature type="compositionally biased region" description="Basic residues" evidence="2">
    <location>
        <begin position="273"/>
        <end position="283"/>
    </location>
</feature>
<sequence>MTELTVQMAAPKEKRRDANAMRQELWCSTCHNQEHTKEDCRLPKPHTTANSHWVEESSGHSTDDYNAERADGHVYHVSMSGPPTNAPRFAPNRYNPPEYVGSRPRQPGFPTMTKMFGPVPLSDVTCYNCQKKGHYANDCPNPRQQQGYIPLCQNCHEPRHTSPQCPKPVIPCPKVQFVDVPSTSGTKNTADINVQMVGWDVLSTISEESSAMEASTSASQSTVSFDFRSLNVAVSESEEWPSESEWMVNSVTTRSKKKEESPPEDPPEPKTTKLSRRQKKARKKAEAKALAESSTSETPVEAKTAPRNLYKDDISDLIARVLKGKALADAPPLVAKSAESEPLKPTTTVKPVDVAPTPELPKVTNAGGSSSTRRRRSEYREGPIVYHGETPLEDFW</sequence>
<dbReference type="EMBL" id="JBJQOH010000002">
    <property type="protein sequence ID" value="KAL3696156.1"/>
    <property type="molecule type" value="Genomic_DNA"/>
</dbReference>
<feature type="compositionally biased region" description="Basic and acidic residues" evidence="2">
    <location>
        <begin position="53"/>
        <end position="66"/>
    </location>
</feature>
<protein>
    <recommendedName>
        <fullName evidence="3">CCHC-type domain-containing protein</fullName>
    </recommendedName>
</protein>
<dbReference type="AlphaFoldDB" id="A0ABD3HYZ3"/>
<reference evidence="4 5" key="1">
    <citation type="submission" date="2024-09" db="EMBL/GenBank/DDBJ databases">
        <title>Chromosome-scale assembly of Riccia sorocarpa.</title>
        <authorList>
            <person name="Paukszto L."/>
        </authorList>
    </citation>
    <scope>NUCLEOTIDE SEQUENCE [LARGE SCALE GENOMIC DNA]</scope>
    <source>
        <strain evidence="4">LP-2024</strain>
        <tissue evidence="4">Aerial parts of the thallus</tissue>
    </source>
</reference>
<gene>
    <name evidence="4" type="ORF">R1sor_010232</name>
</gene>
<dbReference type="SUPFAM" id="SSF57756">
    <property type="entry name" value="Retrovirus zinc finger-like domains"/>
    <property type="match status" value="1"/>
</dbReference>
<feature type="compositionally biased region" description="Basic and acidic residues" evidence="2">
    <location>
        <begin position="257"/>
        <end position="271"/>
    </location>
</feature>
<feature type="region of interest" description="Disordered" evidence="2">
    <location>
        <begin position="37"/>
        <end position="66"/>
    </location>
</feature>
<comment type="caution">
    <text evidence="4">The sequence shown here is derived from an EMBL/GenBank/DDBJ whole genome shotgun (WGS) entry which is preliminary data.</text>
</comment>
<dbReference type="PROSITE" id="PS50158">
    <property type="entry name" value="ZF_CCHC"/>
    <property type="match status" value="1"/>
</dbReference>
<keyword evidence="5" id="KW-1185">Reference proteome</keyword>
<proteinExistence type="predicted"/>
<dbReference type="InterPro" id="IPR036875">
    <property type="entry name" value="Znf_CCHC_sf"/>
</dbReference>